<keyword evidence="14" id="KW-1185">Reference proteome</keyword>
<reference evidence="14" key="1">
    <citation type="journal article" date="2019" name="Int. J. Syst. Evol. Microbiol.">
        <title>The Global Catalogue of Microorganisms (GCM) 10K type strain sequencing project: providing services to taxonomists for standard genome sequencing and annotation.</title>
        <authorList>
            <consortium name="The Broad Institute Genomics Platform"/>
            <consortium name="The Broad Institute Genome Sequencing Center for Infectious Disease"/>
            <person name="Wu L."/>
            <person name="Ma J."/>
        </authorList>
    </citation>
    <scope>NUCLEOTIDE SEQUENCE [LARGE SCALE GENOMIC DNA]</scope>
    <source>
        <strain evidence="14">CGMCC 4.1641</strain>
    </source>
</reference>
<evidence type="ECO:0000256" key="6">
    <source>
        <dbReference type="ARBA" id="ARBA00022475"/>
    </source>
</evidence>
<evidence type="ECO:0000256" key="5">
    <source>
        <dbReference type="ARBA" id="ARBA00022448"/>
    </source>
</evidence>
<evidence type="ECO:0000256" key="7">
    <source>
        <dbReference type="ARBA" id="ARBA00022692"/>
    </source>
</evidence>
<comment type="similarity">
    <text evidence="2">Belongs to the ABC-4 integral membrane protein family. HrtB subfamily.</text>
</comment>
<feature type="transmembrane region" description="Helical" evidence="11">
    <location>
        <begin position="252"/>
        <end position="274"/>
    </location>
</feature>
<dbReference type="InterPro" id="IPR003838">
    <property type="entry name" value="ABC3_permease_C"/>
</dbReference>
<dbReference type="RefSeq" id="WP_204605981.1">
    <property type="nucleotide sequence ID" value="NZ_JBHSED010000025.1"/>
</dbReference>
<evidence type="ECO:0000256" key="10">
    <source>
        <dbReference type="ARBA" id="ARBA00024973"/>
    </source>
</evidence>
<evidence type="ECO:0000259" key="12">
    <source>
        <dbReference type="Pfam" id="PF02687"/>
    </source>
</evidence>
<protein>
    <recommendedName>
        <fullName evidence="4">Putative hemin transport system permease protein HrtB</fullName>
    </recommendedName>
</protein>
<feature type="domain" description="ABC3 transporter permease C-terminal" evidence="12">
    <location>
        <begin position="254"/>
        <end position="364"/>
    </location>
</feature>
<evidence type="ECO:0000256" key="4">
    <source>
        <dbReference type="ARBA" id="ARBA00016962"/>
    </source>
</evidence>
<evidence type="ECO:0000313" key="14">
    <source>
        <dbReference type="Proteomes" id="UP001595755"/>
    </source>
</evidence>
<keyword evidence="8 11" id="KW-1133">Transmembrane helix</keyword>
<dbReference type="InterPro" id="IPR051125">
    <property type="entry name" value="ABC-4/HrtB_transporter"/>
</dbReference>
<dbReference type="PANTHER" id="PTHR43738:SF1">
    <property type="entry name" value="HEMIN TRANSPORT SYSTEM PERMEASE PROTEIN HRTB-RELATED"/>
    <property type="match status" value="1"/>
</dbReference>
<keyword evidence="7 11" id="KW-0812">Transmembrane</keyword>
<keyword evidence="5" id="KW-0813">Transport</keyword>
<evidence type="ECO:0000256" key="8">
    <source>
        <dbReference type="ARBA" id="ARBA00022989"/>
    </source>
</evidence>
<accession>A0ABV8SBD1</accession>
<evidence type="ECO:0000256" key="2">
    <source>
        <dbReference type="ARBA" id="ARBA00008697"/>
    </source>
</evidence>
<evidence type="ECO:0000256" key="9">
    <source>
        <dbReference type="ARBA" id="ARBA00023136"/>
    </source>
</evidence>
<dbReference type="Proteomes" id="UP001595755">
    <property type="component" value="Unassembled WGS sequence"/>
</dbReference>
<comment type="subunit">
    <text evidence="3">The complex is composed of two ATP-binding proteins (HrtA), two transmembrane proteins (HrtB) and a solute-binding protein.</text>
</comment>
<dbReference type="PANTHER" id="PTHR43738">
    <property type="entry name" value="ABC TRANSPORTER, MEMBRANE PROTEIN"/>
    <property type="match status" value="1"/>
</dbReference>
<proteinExistence type="inferred from homology"/>
<name>A0ABV8SBD1_9BACL</name>
<comment type="caution">
    <text evidence="13">The sequence shown here is derived from an EMBL/GenBank/DDBJ whole genome shotgun (WGS) entry which is preliminary data.</text>
</comment>
<keyword evidence="9 11" id="KW-0472">Membrane</keyword>
<evidence type="ECO:0000313" key="13">
    <source>
        <dbReference type="EMBL" id="MFC4304505.1"/>
    </source>
</evidence>
<evidence type="ECO:0000256" key="11">
    <source>
        <dbReference type="SAM" id="Phobius"/>
    </source>
</evidence>
<dbReference type="Pfam" id="PF02687">
    <property type="entry name" value="FtsX"/>
    <property type="match status" value="1"/>
</dbReference>
<feature type="transmembrane region" description="Helical" evidence="11">
    <location>
        <begin position="294"/>
        <end position="321"/>
    </location>
</feature>
<feature type="transmembrane region" description="Helical" evidence="11">
    <location>
        <begin position="333"/>
        <end position="358"/>
    </location>
</feature>
<evidence type="ECO:0000256" key="3">
    <source>
        <dbReference type="ARBA" id="ARBA00011131"/>
    </source>
</evidence>
<evidence type="ECO:0000256" key="1">
    <source>
        <dbReference type="ARBA" id="ARBA00004651"/>
    </source>
</evidence>
<gene>
    <name evidence="13" type="ORF">ACFO1S_13840</name>
</gene>
<comment type="subcellular location">
    <subcellularLocation>
        <location evidence="1">Cell membrane</location>
        <topology evidence="1">Multi-pass membrane protein</topology>
    </subcellularLocation>
</comment>
<organism evidence="13 14">
    <name type="scientific">Cohnella boryungensis</name>
    <dbReference type="NCBI Taxonomy" id="768479"/>
    <lineage>
        <taxon>Bacteria</taxon>
        <taxon>Bacillati</taxon>
        <taxon>Bacillota</taxon>
        <taxon>Bacilli</taxon>
        <taxon>Bacillales</taxon>
        <taxon>Paenibacillaceae</taxon>
        <taxon>Cohnella</taxon>
    </lineage>
</organism>
<keyword evidence="6" id="KW-1003">Cell membrane</keyword>
<sequence>MFLAIREMRFAKARYLLISTIMVLVAFLVLFVTGLAQGLAYDNAASVKNMAATHFILEQDSNQRFTRSMVDQNELQQAAAIVGDENAEPLGVKMATVIPSGETAKLDVTLLSVRPEGWLAPKVVSGSALSDQLKDHVLVDETMADNGVKIGTVLVDQASGTKWTVNGFVKNESFSHTPAVFLNLQDWSDLQAQALTRQESEPVSGTGYNAIALQNAKEKVKELQDALPQTEVITKSEAVSAIPGYKEEQGSLLMMIAFLFVISAFVLAVFFYVITIQKTSQFGILKAVGTRTAYLAGSVAMQVVVLSVGSLMISILLVQLFEAVLPSSMPFQLGFSTLLITSLSFVAMSLAGSLFSVWKVAKIDALDAIGRTAA</sequence>
<dbReference type="EMBL" id="JBHSED010000025">
    <property type="protein sequence ID" value="MFC4304505.1"/>
    <property type="molecule type" value="Genomic_DNA"/>
</dbReference>
<comment type="function">
    <text evidence="10">Part of the ABC transporter complex hrt involved in hemin import. Responsible for the translocation of the substrate across the membrane.</text>
</comment>